<dbReference type="InterPro" id="IPR000620">
    <property type="entry name" value="EamA_dom"/>
</dbReference>
<evidence type="ECO:0000256" key="4">
    <source>
        <dbReference type="ARBA" id="ARBA00022989"/>
    </source>
</evidence>
<dbReference type="PANTHER" id="PTHR32322:SF2">
    <property type="entry name" value="EAMA DOMAIN-CONTAINING PROTEIN"/>
    <property type="match status" value="1"/>
</dbReference>
<dbReference type="RefSeq" id="WP_184009492.1">
    <property type="nucleotide sequence ID" value="NZ_JACIJS010000003.1"/>
</dbReference>
<dbReference type="InterPro" id="IPR037185">
    <property type="entry name" value="EmrE-like"/>
</dbReference>
<feature type="transmembrane region" description="Helical" evidence="6">
    <location>
        <begin position="87"/>
        <end position="112"/>
    </location>
</feature>
<dbReference type="GO" id="GO:0016020">
    <property type="term" value="C:membrane"/>
    <property type="evidence" value="ECO:0007669"/>
    <property type="project" value="UniProtKB-SubCell"/>
</dbReference>
<dbReference type="EMBL" id="JACIJS010000003">
    <property type="protein sequence ID" value="MBB5515163.1"/>
    <property type="molecule type" value="Genomic_DNA"/>
</dbReference>
<proteinExistence type="inferred from homology"/>
<accession>A0A840WM09</accession>
<keyword evidence="9" id="KW-1185">Reference proteome</keyword>
<dbReference type="PANTHER" id="PTHR32322">
    <property type="entry name" value="INNER MEMBRANE TRANSPORTER"/>
    <property type="match status" value="1"/>
</dbReference>
<evidence type="ECO:0000256" key="2">
    <source>
        <dbReference type="ARBA" id="ARBA00007362"/>
    </source>
</evidence>
<feature type="transmembrane region" description="Helical" evidence="6">
    <location>
        <begin position="215"/>
        <end position="234"/>
    </location>
</feature>
<keyword evidence="4 6" id="KW-1133">Transmembrane helix</keyword>
<feature type="transmembrane region" description="Helical" evidence="6">
    <location>
        <begin position="142"/>
        <end position="161"/>
    </location>
</feature>
<feature type="transmembrane region" description="Helical" evidence="6">
    <location>
        <begin position="241"/>
        <end position="260"/>
    </location>
</feature>
<dbReference type="Pfam" id="PF00892">
    <property type="entry name" value="EamA"/>
    <property type="match status" value="2"/>
</dbReference>
<evidence type="ECO:0000256" key="6">
    <source>
        <dbReference type="SAM" id="Phobius"/>
    </source>
</evidence>
<gene>
    <name evidence="8" type="ORF">FHS89_001173</name>
</gene>
<keyword evidence="5 6" id="KW-0472">Membrane</keyword>
<organism evidence="8 9">
    <name type="scientific">Rubricella aquisinus</name>
    <dbReference type="NCBI Taxonomy" id="2028108"/>
    <lineage>
        <taxon>Bacteria</taxon>
        <taxon>Pseudomonadati</taxon>
        <taxon>Pseudomonadota</taxon>
        <taxon>Alphaproteobacteria</taxon>
        <taxon>Rhodobacterales</taxon>
        <taxon>Paracoccaceae</taxon>
        <taxon>Rubricella</taxon>
    </lineage>
</organism>
<keyword evidence="3 6" id="KW-0812">Transmembrane</keyword>
<feature type="transmembrane region" description="Helical" evidence="6">
    <location>
        <begin position="119"/>
        <end position="136"/>
    </location>
</feature>
<dbReference type="InterPro" id="IPR050638">
    <property type="entry name" value="AA-Vitamin_Transporters"/>
</dbReference>
<dbReference type="AlphaFoldDB" id="A0A840WM09"/>
<comment type="similarity">
    <text evidence="2">Belongs to the EamA transporter family.</text>
</comment>
<evidence type="ECO:0000256" key="3">
    <source>
        <dbReference type="ARBA" id="ARBA00022692"/>
    </source>
</evidence>
<name>A0A840WM09_9RHOB</name>
<comment type="subcellular location">
    <subcellularLocation>
        <location evidence="1">Membrane</location>
        <topology evidence="1">Multi-pass membrane protein</topology>
    </subcellularLocation>
</comment>
<evidence type="ECO:0000256" key="1">
    <source>
        <dbReference type="ARBA" id="ARBA00004141"/>
    </source>
</evidence>
<feature type="transmembrane region" description="Helical" evidence="6">
    <location>
        <begin position="266"/>
        <end position="284"/>
    </location>
</feature>
<reference evidence="8 9" key="1">
    <citation type="submission" date="2020-08" db="EMBL/GenBank/DDBJ databases">
        <title>Genomic Encyclopedia of Type Strains, Phase IV (KMG-IV): sequencing the most valuable type-strain genomes for metagenomic binning, comparative biology and taxonomic classification.</title>
        <authorList>
            <person name="Goeker M."/>
        </authorList>
    </citation>
    <scope>NUCLEOTIDE SEQUENCE [LARGE SCALE GENOMIC DNA]</scope>
    <source>
        <strain evidence="8 9">DSM 103377</strain>
    </source>
</reference>
<evidence type="ECO:0000313" key="8">
    <source>
        <dbReference type="EMBL" id="MBB5515163.1"/>
    </source>
</evidence>
<protein>
    <submittedName>
        <fullName evidence="8">Drug/metabolite transporter (DMT)-like permease</fullName>
    </submittedName>
</protein>
<feature type="transmembrane region" description="Helical" evidence="6">
    <location>
        <begin position="34"/>
        <end position="51"/>
    </location>
</feature>
<feature type="domain" description="EamA" evidence="7">
    <location>
        <begin position="5"/>
        <end position="136"/>
    </location>
</feature>
<comment type="caution">
    <text evidence="8">The sequence shown here is derived from an EMBL/GenBank/DDBJ whole genome shotgun (WGS) entry which is preliminary data.</text>
</comment>
<dbReference type="SUPFAM" id="SSF103481">
    <property type="entry name" value="Multidrug resistance efflux transporter EmrE"/>
    <property type="match status" value="2"/>
</dbReference>
<evidence type="ECO:0000259" key="7">
    <source>
        <dbReference type="Pfam" id="PF00892"/>
    </source>
</evidence>
<dbReference type="Proteomes" id="UP000553766">
    <property type="component" value="Unassembled WGS sequence"/>
</dbReference>
<evidence type="ECO:0000256" key="5">
    <source>
        <dbReference type="ARBA" id="ARBA00023136"/>
    </source>
</evidence>
<feature type="domain" description="EamA" evidence="7">
    <location>
        <begin position="150"/>
        <end position="284"/>
    </location>
</feature>
<evidence type="ECO:0000313" key="9">
    <source>
        <dbReference type="Proteomes" id="UP000553766"/>
    </source>
</evidence>
<feature type="transmembrane region" description="Helical" evidence="6">
    <location>
        <begin position="63"/>
        <end position="81"/>
    </location>
</feature>
<feature type="transmembrane region" description="Helical" evidence="6">
    <location>
        <begin position="181"/>
        <end position="203"/>
    </location>
</feature>
<sequence>MSAFAALLLIGALWGMTIPLTRIAVSTGHDPVGLIFWQLLIGTIALGGLTFARGRRLPLGRAYWGLFIVVALIGTLIPNSFSYRAAVHLPAGIMALVIAMVPMFAMPIALGLRLERPRLGRFVGVGLGAIAVAMIVGPETSLPAGVAAVWVAISLIAPLCYGLEGNYLAWKGTRGLDPVEVLFGASLFGLILVTPFAVTGGRFVSLTDGLGAAELAVLSSGVLHAAAYAGYVYLVGRAGSVFASQVAYLVTAFGVIWSMLLLGERYALWVWLAFGLMLAGMALVQPRPADQQKPDSPAQSA</sequence>